<name>A0A813FQC2_POLGL</name>
<evidence type="ECO:0000313" key="2">
    <source>
        <dbReference type="EMBL" id="CAE8615645.1"/>
    </source>
</evidence>
<sequence>APVRPQSAPHQSAPQGTVRRPQSARLAGREDPYDDVDEEDCRPEAAAPPRKAPSSAEELRTWPPGGALNDLSATRGRRARPTSAKALKHRRVVDDGVDSIIYEDIEEEEEEELEELGEREERSWEGLEGQQDAGHSRMHRSSSQAARHGSGTGGCSSCSSLSSRSRPPSAPPSGRPPGARGSQSSSGLHAAGGGLSRRLGGRGESGSRSRGSSAVSEEGTLGEGACSENTSLERNPKILEQLERQQQMQLQQQQQLQQLQEQLQQQLSHAAAVSEARAPHGETEAAVASTEHE</sequence>
<dbReference type="AlphaFoldDB" id="A0A813FQC2"/>
<protein>
    <submittedName>
        <fullName evidence="2">Uncharacterized protein</fullName>
    </submittedName>
</protein>
<feature type="compositionally biased region" description="Low complexity" evidence="1">
    <location>
        <begin position="176"/>
        <end position="189"/>
    </location>
</feature>
<evidence type="ECO:0000256" key="1">
    <source>
        <dbReference type="SAM" id="MobiDB-lite"/>
    </source>
</evidence>
<feature type="compositionally biased region" description="Low complexity" evidence="1">
    <location>
        <begin position="155"/>
        <end position="167"/>
    </location>
</feature>
<feature type="non-terminal residue" evidence="2">
    <location>
        <position position="1"/>
    </location>
</feature>
<feature type="compositionally biased region" description="Acidic residues" evidence="1">
    <location>
        <begin position="95"/>
        <end position="118"/>
    </location>
</feature>
<gene>
    <name evidence="2" type="ORF">PGLA1383_LOCUS33358</name>
</gene>
<comment type="caution">
    <text evidence="2">The sequence shown here is derived from an EMBL/GenBank/DDBJ whole genome shotgun (WGS) entry which is preliminary data.</text>
</comment>
<proteinExistence type="predicted"/>
<feature type="non-terminal residue" evidence="2">
    <location>
        <position position="293"/>
    </location>
</feature>
<feature type="region of interest" description="Disordered" evidence="1">
    <location>
        <begin position="268"/>
        <end position="293"/>
    </location>
</feature>
<feature type="compositionally biased region" description="Low complexity" evidence="1">
    <location>
        <begin position="206"/>
        <end position="219"/>
    </location>
</feature>
<evidence type="ECO:0000313" key="3">
    <source>
        <dbReference type="Proteomes" id="UP000654075"/>
    </source>
</evidence>
<feature type="compositionally biased region" description="Low complexity" evidence="1">
    <location>
        <begin position="44"/>
        <end position="56"/>
    </location>
</feature>
<accession>A0A813FQC2</accession>
<organism evidence="2 3">
    <name type="scientific">Polarella glacialis</name>
    <name type="common">Dinoflagellate</name>
    <dbReference type="NCBI Taxonomy" id="89957"/>
    <lineage>
        <taxon>Eukaryota</taxon>
        <taxon>Sar</taxon>
        <taxon>Alveolata</taxon>
        <taxon>Dinophyceae</taxon>
        <taxon>Suessiales</taxon>
        <taxon>Suessiaceae</taxon>
        <taxon>Polarella</taxon>
    </lineage>
</organism>
<feature type="compositionally biased region" description="Acidic residues" evidence="1">
    <location>
        <begin position="32"/>
        <end position="41"/>
    </location>
</feature>
<feature type="region of interest" description="Disordered" evidence="1">
    <location>
        <begin position="1"/>
        <end position="235"/>
    </location>
</feature>
<reference evidence="2" key="1">
    <citation type="submission" date="2021-02" db="EMBL/GenBank/DDBJ databases">
        <authorList>
            <person name="Dougan E. K."/>
            <person name="Rhodes N."/>
            <person name="Thang M."/>
            <person name="Chan C."/>
        </authorList>
    </citation>
    <scope>NUCLEOTIDE SEQUENCE</scope>
</reference>
<dbReference type="Proteomes" id="UP000654075">
    <property type="component" value="Unassembled WGS sequence"/>
</dbReference>
<keyword evidence="3" id="KW-1185">Reference proteome</keyword>
<feature type="compositionally biased region" description="Basic residues" evidence="1">
    <location>
        <begin position="75"/>
        <end position="91"/>
    </location>
</feature>
<dbReference type="EMBL" id="CAJNNV010025678">
    <property type="protein sequence ID" value="CAE8615645.1"/>
    <property type="molecule type" value="Genomic_DNA"/>
</dbReference>